<reference evidence="2" key="1">
    <citation type="submission" date="2022-04" db="EMBL/GenBank/DDBJ databases">
        <title>Alcanivorax sp. CY1518 draft genome sequence.</title>
        <authorList>
            <person name="Zhao G."/>
            <person name="An M."/>
        </authorList>
    </citation>
    <scope>NUCLEOTIDE SEQUENCE</scope>
    <source>
        <strain evidence="2">CY1518</strain>
    </source>
</reference>
<keyword evidence="3" id="KW-1185">Reference proteome</keyword>
<evidence type="ECO:0000256" key="1">
    <source>
        <dbReference type="SAM" id="MobiDB-lite"/>
    </source>
</evidence>
<feature type="region of interest" description="Disordered" evidence="1">
    <location>
        <begin position="1"/>
        <end position="46"/>
    </location>
</feature>
<dbReference type="EMBL" id="JALKII010000016">
    <property type="protein sequence ID" value="MCK0538824.1"/>
    <property type="molecule type" value="Genomic_DNA"/>
</dbReference>
<protein>
    <recommendedName>
        <fullName evidence="4">Essential protein Yae1, N terminal</fullName>
    </recommendedName>
</protein>
<organism evidence="2 3">
    <name type="scientific">Alcanivorax quisquiliarum</name>
    <dbReference type="NCBI Taxonomy" id="2933565"/>
    <lineage>
        <taxon>Bacteria</taxon>
        <taxon>Pseudomonadati</taxon>
        <taxon>Pseudomonadota</taxon>
        <taxon>Gammaproteobacteria</taxon>
        <taxon>Oceanospirillales</taxon>
        <taxon>Alcanivoracaceae</taxon>
        <taxon>Alcanivorax</taxon>
    </lineage>
</organism>
<proteinExistence type="predicted"/>
<evidence type="ECO:0008006" key="4">
    <source>
        <dbReference type="Google" id="ProtNLM"/>
    </source>
</evidence>
<sequence length="89" mass="10200">QREVGAMAGFVERSREEGRQEGRQEGWQEGRQEGWQEGRQEGRQEGWKESCLVIASRLIRNTSMDDAGIAEITELPEAEIRALRQKTAR</sequence>
<evidence type="ECO:0000313" key="3">
    <source>
        <dbReference type="Proteomes" id="UP001165524"/>
    </source>
</evidence>
<feature type="non-terminal residue" evidence="2">
    <location>
        <position position="1"/>
    </location>
</feature>
<accession>A0ABT0EAG5</accession>
<dbReference type="Proteomes" id="UP001165524">
    <property type="component" value="Unassembled WGS sequence"/>
</dbReference>
<gene>
    <name evidence="2" type="ORF">MU846_14000</name>
</gene>
<name>A0ABT0EAG5_9GAMM</name>
<evidence type="ECO:0000313" key="2">
    <source>
        <dbReference type="EMBL" id="MCK0538824.1"/>
    </source>
</evidence>
<comment type="caution">
    <text evidence="2">The sequence shown here is derived from an EMBL/GenBank/DDBJ whole genome shotgun (WGS) entry which is preliminary data.</text>
</comment>
<feature type="compositionally biased region" description="Basic and acidic residues" evidence="1">
    <location>
        <begin position="12"/>
        <end position="46"/>
    </location>
</feature>